<organism evidence="3 4">
    <name type="scientific">Tigriopus californicus</name>
    <name type="common">Marine copepod</name>
    <dbReference type="NCBI Taxonomy" id="6832"/>
    <lineage>
        <taxon>Eukaryota</taxon>
        <taxon>Metazoa</taxon>
        <taxon>Ecdysozoa</taxon>
        <taxon>Arthropoda</taxon>
        <taxon>Crustacea</taxon>
        <taxon>Multicrustacea</taxon>
        <taxon>Hexanauplia</taxon>
        <taxon>Copepoda</taxon>
        <taxon>Harpacticoida</taxon>
        <taxon>Harpacticidae</taxon>
        <taxon>Tigriopus</taxon>
    </lineage>
</organism>
<comment type="caution">
    <text evidence="3">The sequence shown here is derived from an EMBL/GenBank/DDBJ whole genome shotgun (WGS) entry which is preliminary data.</text>
</comment>
<name>A0A553PFZ3_TIGCA</name>
<proteinExistence type="predicted"/>
<feature type="region of interest" description="Disordered" evidence="1">
    <location>
        <begin position="41"/>
        <end position="72"/>
    </location>
</feature>
<dbReference type="EMBL" id="VCGU01000004">
    <property type="protein sequence ID" value="TRY76600.1"/>
    <property type="molecule type" value="Genomic_DNA"/>
</dbReference>
<dbReference type="OMA" id="MASIKMI"/>
<accession>A0A553PFZ3</accession>
<evidence type="ECO:0000313" key="4">
    <source>
        <dbReference type="Proteomes" id="UP000318571"/>
    </source>
</evidence>
<keyword evidence="2" id="KW-0732">Signal</keyword>
<evidence type="ECO:0000256" key="2">
    <source>
        <dbReference type="SAM" id="SignalP"/>
    </source>
</evidence>
<dbReference type="OrthoDB" id="6625223at2759"/>
<protein>
    <submittedName>
        <fullName evidence="3">Uncharacterized protein</fullName>
    </submittedName>
</protein>
<gene>
    <name evidence="3" type="ORF">TCAL_04052</name>
</gene>
<keyword evidence="4" id="KW-1185">Reference proteome</keyword>
<evidence type="ECO:0000256" key="1">
    <source>
        <dbReference type="SAM" id="MobiDB-lite"/>
    </source>
</evidence>
<feature type="signal peptide" evidence="2">
    <location>
        <begin position="1"/>
        <end position="21"/>
    </location>
</feature>
<feature type="chain" id="PRO_5021999300" evidence="2">
    <location>
        <begin position="22"/>
        <end position="126"/>
    </location>
</feature>
<sequence>MNPKVIIAAVVFVVGLVGARASQMFILDDGEYDQNIRVRRQAPSPNFAPQEYGAPLSYEGSQGAAPKYQPDPAIDRDLDIGASSYKHGHYKPGKVGPVYTFVKTDYHGNAKWGVRHVVGKKYAGSH</sequence>
<evidence type="ECO:0000313" key="3">
    <source>
        <dbReference type="EMBL" id="TRY76600.1"/>
    </source>
</evidence>
<reference evidence="3 4" key="1">
    <citation type="journal article" date="2018" name="Nat. Ecol. Evol.">
        <title>Genomic signatures of mitonuclear coevolution across populations of Tigriopus californicus.</title>
        <authorList>
            <person name="Barreto F.S."/>
            <person name="Watson E.T."/>
            <person name="Lima T.G."/>
            <person name="Willett C.S."/>
            <person name="Edmands S."/>
            <person name="Li W."/>
            <person name="Burton R.S."/>
        </authorList>
    </citation>
    <scope>NUCLEOTIDE SEQUENCE [LARGE SCALE GENOMIC DNA]</scope>
    <source>
        <strain evidence="3 4">San Diego</strain>
    </source>
</reference>
<dbReference type="AlphaFoldDB" id="A0A553PFZ3"/>
<dbReference type="Proteomes" id="UP000318571">
    <property type="component" value="Chromosome 5"/>
</dbReference>